<reference evidence="1" key="2">
    <citation type="submission" date="2022-06" db="UniProtKB">
        <authorList>
            <consortium name="EnsemblMetazoa"/>
        </authorList>
    </citation>
    <scope>IDENTIFICATION</scope>
    <source>
        <strain evidence="1">DF5081</strain>
    </source>
</reference>
<dbReference type="AlphaFoldDB" id="A0A8R1I4Q9"/>
<dbReference type="EnsemblMetazoa" id="CJA22403.1">
    <property type="protein sequence ID" value="CJA22403.1"/>
    <property type="gene ID" value="WBGene00177975"/>
</dbReference>
<proteinExistence type="predicted"/>
<sequence length="132" mass="15217">MDSAKVVRVENPHCPFGRTPEDVRTFQLFDIQSNTSMQLTPEQVAQLNRPMFDELRNLLSEQQKNTEDSIALIRRFVWGIVTNEDHWKAKDGRKQRVREILENVGFGEEVVRMVTENEVGFGDSLQGLNEAI</sequence>
<evidence type="ECO:0000313" key="2">
    <source>
        <dbReference type="Proteomes" id="UP000005237"/>
    </source>
</evidence>
<reference evidence="2" key="1">
    <citation type="submission" date="2010-08" db="EMBL/GenBank/DDBJ databases">
        <authorList>
            <consortium name="Caenorhabditis japonica Sequencing Consortium"/>
            <person name="Wilson R.K."/>
        </authorList>
    </citation>
    <scope>NUCLEOTIDE SEQUENCE [LARGE SCALE GENOMIC DNA]</scope>
    <source>
        <strain evidence="2">DF5081</strain>
    </source>
</reference>
<organism evidence="1 2">
    <name type="scientific">Caenorhabditis japonica</name>
    <dbReference type="NCBI Taxonomy" id="281687"/>
    <lineage>
        <taxon>Eukaryota</taxon>
        <taxon>Metazoa</taxon>
        <taxon>Ecdysozoa</taxon>
        <taxon>Nematoda</taxon>
        <taxon>Chromadorea</taxon>
        <taxon>Rhabditida</taxon>
        <taxon>Rhabditina</taxon>
        <taxon>Rhabditomorpha</taxon>
        <taxon>Rhabditoidea</taxon>
        <taxon>Rhabditidae</taxon>
        <taxon>Peloderinae</taxon>
        <taxon>Caenorhabditis</taxon>
    </lineage>
</organism>
<keyword evidence="2" id="KW-1185">Reference proteome</keyword>
<accession>A0A8R1I4Q9</accession>
<name>A0A8R1I4Q9_CAEJA</name>
<evidence type="ECO:0000313" key="1">
    <source>
        <dbReference type="EnsemblMetazoa" id="CJA22403.1"/>
    </source>
</evidence>
<dbReference type="Proteomes" id="UP000005237">
    <property type="component" value="Unassembled WGS sequence"/>
</dbReference>
<protein>
    <submittedName>
        <fullName evidence="1">Uncharacterized protein</fullName>
    </submittedName>
</protein>